<evidence type="ECO:0000313" key="2">
    <source>
        <dbReference type="Proteomes" id="UP000198211"/>
    </source>
</evidence>
<dbReference type="AlphaFoldDB" id="A0A225WK49"/>
<feature type="non-terminal residue" evidence="1">
    <location>
        <position position="1"/>
    </location>
</feature>
<organism evidence="1 2">
    <name type="scientific">Phytophthora megakarya</name>
    <dbReference type="NCBI Taxonomy" id="4795"/>
    <lineage>
        <taxon>Eukaryota</taxon>
        <taxon>Sar</taxon>
        <taxon>Stramenopiles</taxon>
        <taxon>Oomycota</taxon>
        <taxon>Peronosporomycetes</taxon>
        <taxon>Peronosporales</taxon>
        <taxon>Peronosporaceae</taxon>
        <taxon>Phytophthora</taxon>
    </lineage>
</organism>
<comment type="caution">
    <text evidence="1">The sequence shown here is derived from an EMBL/GenBank/DDBJ whole genome shotgun (WGS) entry which is preliminary data.</text>
</comment>
<gene>
    <name evidence="1" type="ORF">PHMEG_0008063</name>
</gene>
<sequence>ERQVPLLETWLIRIAINTQDQSVTGGGWLVYQYQNG</sequence>
<evidence type="ECO:0000313" key="1">
    <source>
        <dbReference type="EMBL" id="OWZ17932.1"/>
    </source>
</evidence>
<protein>
    <submittedName>
        <fullName evidence="1">Uncharacterized protein</fullName>
    </submittedName>
</protein>
<accession>A0A225WK49</accession>
<name>A0A225WK49_9STRA</name>
<reference evidence="2" key="1">
    <citation type="submission" date="2017-03" db="EMBL/GenBank/DDBJ databases">
        <title>Phytopthora megakarya and P. palmivora, two closely related causual agents of cacao black pod achieved similar genome size and gene model numbers by different mechanisms.</title>
        <authorList>
            <person name="Ali S."/>
            <person name="Shao J."/>
            <person name="Larry D.J."/>
            <person name="Kronmiller B."/>
            <person name="Shen D."/>
            <person name="Strem M.D."/>
            <person name="Melnick R.L."/>
            <person name="Guiltinan M.J."/>
            <person name="Tyler B.M."/>
            <person name="Meinhardt L.W."/>
            <person name="Bailey B.A."/>
        </authorList>
    </citation>
    <scope>NUCLEOTIDE SEQUENCE [LARGE SCALE GENOMIC DNA]</scope>
    <source>
        <strain evidence="2">zdho120</strain>
    </source>
</reference>
<keyword evidence="2" id="KW-1185">Reference proteome</keyword>
<proteinExistence type="predicted"/>
<dbReference type="EMBL" id="NBNE01000669">
    <property type="protein sequence ID" value="OWZ17932.1"/>
    <property type="molecule type" value="Genomic_DNA"/>
</dbReference>
<dbReference type="Proteomes" id="UP000198211">
    <property type="component" value="Unassembled WGS sequence"/>
</dbReference>